<name>A0A974NTF7_9SPHN</name>
<reference evidence="3" key="1">
    <citation type="submission" date="2020-09" db="EMBL/GenBank/DDBJ databases">
        <title>Sphingomonas sp., a new species isolated from pork steak.</title>
        <authorList>
            <person name="Heidler von Heilborn D."/>
        </authorList>
    </citation>
    <scope>NUCLEOTIDE SEQUENCE [LARGE SCALE GENOMIC DNA]</scope>
</reference>
<dbReference type="GO" id="GO:0006355">
    <property type="term" value="P:regulation of DNA-templated transcription"/>
    <property type="evidence" value="ECO:0007669"/>
    <property type="project" value="InterPro"/>
</dbReference>
<evidence type="ECO:0000313" key="2">
    <source>
        <dbReference type="EMBL" id="QQV76605.1"/>
    </source>
</evidence>
<sequence length="83" mass="9396">MSEFSVTMPPALQTWVDARLAEGNYADAAEYLRDLVRRDRAESSVDRQWLKAMIDEGLASGVIDRDARDVLDEIIDEDPDLRA</sequence>
<gene>
    <name evidence="2" type="ORF">H5J25_14320</name>
</gene>
<keyword evidence="3" id="KW-1185">Reference proteome</keyword>
<dbReference type="InterPro" id="IPR022789">
    <property type="entry name" value="ParD"/>
</dbReference>
<evidence type="ECO:0000313" key="3">
    <source>
        <dbReference type="Proteomes" id="UP000595894"/>
    </source>
</evidence>
<dbReference type="InterPro" id="IPR038296">
    <property type="entry name" value="ParD_sf"/>
</dbReference>
<dbReference type="Proteomes" id="UP000595894">
    <property type="component" value="Chromosome"/>
</dbReference>
<dbReference type="RefSeq" id="WP_202092107.1">
    <property type="nucleotide sequence ID" value="NZ_CP061035.1"/>
</dbReference>
<accession>A0A974NTF7</accession>
<dbReference type="InterPro" id="IPR010985">
    <property type="entry name" value="Ribbon_hlx_hlx"/>
</dbReference>
<protein>
    <submittedName>
        <fullName evidence="2">Type II toxin-antitoxin system ParD family antitoxin</fullName>
    </submittedName>
</protein>
<dbReference type="AlphaFoldDB" id="A0A974NTF7"/>
<dbReference type="NCBIfam" id="TIGR02606">
    <property type="entry name" value="antidote_CC2985"/>
    <property type="match status" value="1"/>
</dbReference>
<evidence type="ECO:0000256" key="1">
    <source>
        <dbReference type="ARBA" id="ARBA00022649"/>
    </source>
</evidence>
<dbReference type="EMBL" id="CP061035">
    <property type="protein sequence ID" value="QQV76605.1"/>
    <property type="molecule type" value="Genomic_DNA"/>
</dbReference>
<dbReference type="Gene3D" id="6.10.10.120">
    <property type="entry name" value="Antitoxin ParD1-like"/>
    <property type="match status" value="1"/>
</dbReference>
<organism evidence="2 3">
    <name type="scientific">Sphingomonas aliaeris</name>
    <dbReference type="NCBI Taxonomy" id="2759526"/>
    <lineage>
        <taxon>Bacteria</taxon>
        <taxon>Pseudomonadati</taxon>
        <taxon>Pseudomonadota</taxon>
        <taxon>Alphaproteobacteria</taxon>
        <taxon>Sphingomonadales</taxon>
        <taxon>Sphingomonadaceae</taxon>
        <taxon>Sphingomonas</taxon>
    </lineage>
</organism>
<proteinExistence type="predicted"/>
<keyword evidence="1" id="KW-1277">Toxin-antitoxin system</keyword>
<dbReference type="SUPFAM" id="SSF47598">
    <property type="entry name" value="Ribbon-helix-helix"/>
    <property type="match status" value="1"/>
</dbReference>
<dbReference type="KEGG" id="sari:H5J25_14320"/>